<name>A0A0X1KU42_9THEM</name>
<reference evidence="1 2" key="1">
    <citation type="submission" date="2014-01" db="EMBL/GenBank/DDBJ databases">
        <title>Genome sequencing of Thermotog hypogea.</title>
        <authorList>
            <person name="Zhang X."/>
            <person name="Alvare G."/>
            <person name="Fristensky B."/>
            <person name="Chen L."/>
            <person name="Suen T."/>
            <person name="Chen Q."/>
            <person name="Ma K."/>
        </authorList>
    </citation>
    <scope>NUCLEOTIDE SEQUENCE [LARGE SCALE GENOMIC DNA]</scope>
    <source>
        <strain evidence="1 2">DSM 11164</strain>
    </source>
</reference>
<evidence type="ECO:0000313" key="1">
    <source>
        <dbReference type="EMBL" id="AJC74820.1"/>
    </source>
</evidence>
<dbReference type="PaxDb" id="1123384-AJ81_07375"/>
<dbReference type="STRING" id="1123384.AJ81_07375"/>
<dbReference type="KEGG" id="phy:AJ81_07375"/>
<proteinExistence type="predicted"/>
<dbReference type="AlphaFoldDB" id="A0A0X1KU42"/>
<organism evidence="1 2">
    <name type="scientific">Pseudothermotoga hypogea DSM 11164 = NBRC 106472</name>
    <dbReference type="NCBI Taxonomy" id="1123384"/>
    <lineage>
        <taxon>Bacteria</taxon>
        <taxon>Thermotogati</taxon>
        <taxon>Thermotogota</taxon>
        <taxon>Thermotogae</taxon>
        <taxon>Thermotogales</taxon>
        <taxon>Thermotogaceae</taxon>
        <taxon>Pseudothermotoga</taxon>
    </lineage>
</organism>
<accession>A0A0X1KU42</accession>
<keyword evidence="2" id="KW-1185">Reference proteome</keyword>
<sequence length="34" mass="3935">MRDHLNEIIQKNGAILPRLVEPMGFEPTTSTLRR</sequence>
<dbReference type="EMBL" id="CP007141">
    <property type="protein sequence ID" value="AJC74820.1"/>
    <property type="molecule type" value="Genomic_DNA"/>
</dbReference>
<gene>
    <name evidence="1" type="ORF">AJ81_07375</name>
</gene>
<protein>
    <submittedName>
        <fullName evidence="1">Uncharacterized protein</fullName>
    </submittedName>
</protein>
<evidence type="ECO:0000313" key="2">
    <source>
        <dbReference type="Proteomes" id="UP000077469"/>
    </source>
</evidence>
<dbReference type="Proteomes" id="UP000077469">
    <property type="component" value="Chromosome"/>
</dbReference>